<evidence type="ECO:0000313" key="4">
    <source>
        <dbReference type="Proteomes" id="UP000007881"/>
    </source>
</evidence>
<dbReference type="HOGENOM" id="CLU_006332_9_2_0"/>
<dbReference type="EC" id="3.1.6.-" evidence="3"/>
<protein>
    <submittedName>
        <fullName evidence="3">Sulfatase</fullName>
        <ecNumber evidence="3">3.1.6.-</ecNumber>
    </submittedName>
</protein>
<dbReference type="InterPro" id="IPR000917">
    <property type="entry name" value="Sulfatase_N"/>
</dbReference>
<dbReference type="PANTHER" id="PTHR42693:SF33">
    <property type="entry name" value="ARYLSULFATASE"/>
    <property type="match status" value="1"/>
</dbReference>
<dbReference type="STRING" id="1142394.PSMK_27950"/>
<evidence type="ECO:0000313" key="3">
    <source>
        <dbReference type="EMBL" id="BAM04954.1"/>
    </source>
</evidence>
<accession>I0II66</accession>
<dbReference type="Proteomes" id="UP000007881">
    <property type="component" value="Chromosome"/>
</dbReference>
<dbReference type="PANTHER" id="PTHR42693">
    <property type="entry name" value="ARYLSULFATASE FAMILY MEMBER"/>
    <property type="match status" value="1"/>
</dbReference>
<dbReference type="SUPFAM" id="SSF53649">
    <property type="entry name" value="Alkaline phosphatase-like"/>
    <property type="match status" value="1"/>
</dbReference>
<evidence type="ECO:0000256" key="1">
    <source>
        <dbReference type="ARBA" id="ARBA00008779"/>
    </source>
</evidence>
<dbReference type="AlphaFoldDB" id="I0II66"/>
<dbReference type="OrthoDB" id="9762324at2"/>
<comment type="similarity">
    <text evidence="1">Belongs to the sulfatase family.</text>
</comment>
<feature type="domain" description="Sulfatase N-terminal" evidence="2">
    <location>
        <begin position="7"/>
        <end position="348"/>
    </location>
</feature>
<proteinExistence type="inferred from homology"/>
<keyword evidence="4" id="KW-1185">Reference proteome</keyword>
<gene>
    <name evidence="3" type="ordered locus">PSMK_27950</name>
</gene>
<organism evidence="3 4">
    <name type="scientific">Phycisphaera mikurensis (strain NBRC 102666 / KCTC 22515 / FYK2301M01)</name>
    <dbReference type="NCBI Taxonomy" id="1142394"/>
    <lineage>
        <taxon>Bacteria</taxon>
        <taxon>Pseudomonadati</taxon>
        <taxon>Planctomycetota</taxon>
        <taxon>Phycisphaerae</taxon>
        <taxon>Phycisphaerales</taxon>
        <taxon>Phycisphaeraceae</taxon>
        <taxon>Phycisphaera</taxon>
    </lineage>
</organism>
<keyword evidence="3" id="KW-0378">Hydrolase</keyword>
<dbReference type="RefSeq" id="WP_014438164.1">
    <property type="nucleotide sequence ID" value="NC_017080.1"/>
</dbReference>
<dbReference type="Pfam" id="PF00884">
    <property type="entry name" value="Sulfatase"/>
    <property type="match status" value="1"/>
</dbReference>
<dbReference type="InterPro" id="IPR050738">
    <property type="entry name" value="Sulfatase"/>
</dbReference>
<reference evidence="3 4" key="1">
    <citation type="submission" date="2012-02" db="EMBL/GenBank/DDBJ databases">
        <title>Complete genome sequence of Phycisphaera mikurensis NBRC 102666.</title>
        <authorList>
            <person name="Ankai A."/>
            <person name="Hosoyama A."/>
            <person name="Terui Y."/>
            <person name="Sekine M."/>
            <person name="Fukai R."/>
            <person name="Kato Y."/>
            <person name="Nakamura S."/>
            <person name="Yamada-Narita S."/>
            <person name="Kawakoshi A."/>
            <person name="Fukunaga Y."/>
            <person name="Yamazaki S."/>
            <person name="Fujita N."/>
        </authorList>
    </citation>
    <scope>NUCLEOTIDE SEQUENCE [LARGE SCALE GENOMIC DNA]</scope>
    <source>
        <strain evidence="4">NBRC 102666 / KCTC 22515 / FYK2301M01</strain>
    </source>
</reference>
<evidence type="ECO:0000259" key="2">
    <source>
        <dbReference type="Pfam" id="PF00884"/>
    </source>
</evidence>
<dbReference type="eggNOG" id="COG3119">
    <property type="taxonomic scope" value="Bacteria"/>
</dbReference>
<dbReference type="GO" id="GO:0004065">
    <property type="term" value="F:arylsulfatase activity"/>
    <property type="evidence" value="ECO:0007669"/>
    <property type="project" value="TreeGrafter"/>
</dbReference>
<dbReference type="Gene3D" id="3.40.720.10">
    <property type="entry name" value="Alkaline Phosphatase, subunit A"/>
    <property type="match status" value="1"/>
</dbReference>
<dbReference type="KEGG" id="phm:PSMK_27950"/>
<dbReference type="InterPro" id="IPR017850">
    <property type="entry name" value="Alkaline_phosphatase_core_sf"/>
</dbReference>
<dbReference type="EMBL" id="AP012338">
    <property type="protein sequence ID" value="BAM04954.1"/>
    <property type="molecule type" value="Genomic_DNA"/>
</dbReference>
<sequence>MSDRERPNVLLITSDQHRADAMACAGHPAVRTPHLDRLAYEGVRFSNAYVDCPVCIPARSALISGRRAHELGCCSYSTGFRMPVPREDLLGSRLTAAGYQTELVGKTHWFLPPSDRGGFEHVTWMAGLRRAQFAYSDGRPGMQAGLGYNEFDPAPSAFPPHLHTTNWCVEQGCRFLETREEGTPFGLWISVQDPHPPMVIHEPYFSMYDDADLGEPVVPGWIGTDGEPLTNYTERVGWNKKPFTPEEIHRIRSVYLGMVTNLDHQLGRLIAQLQMLGAWDDTLVIYSSDHGEMLGDAGMFSKRCFLEASAKVPLIVRPPASWGLEPGRVCDDLVEWADVLPTLCEAAGAGTPAGVTGRSLMPSLRGEAREPHLLHGQLDERHMLHDGRFKYLWSAADGRELCFDTAADPHDEHPLHGEPLDRMRGLFVEHLAAEHHPHLRDGTLVNERRERPTPAQLRALDRAGLGPTEHLGQALRDTMWIG</sequence>
<name>I0II66_PHYMF</name>